<dbReference type="Pfam" id="PF04082">
    <property type="entry name" value="Fungal_trans"/>
    <property type="match status" value="1"/>
</dbReference>
<organism evidence="5 6">
    <name type="scientific">Sporothrix stenoceras</name>
    <dbReference type="NCBI Taxonomy" id="5173"/>
    <lineage>
        <taxon>Eukaryota</taxon>
        <taxon>Fungi</taxon>
        <taxon>Dikarya</taxon>
        <taxon>Ascomycota</taxon>
        <taxon>Pezizomycotina</taxon>
        <taxon>Sordariomycetes</taxon>
        <taxon>Sordariomycetidae</taxon>
        <taxon>Ophiostomatales</taxon>
        <taxon>Ophiostomataceae</taxon>
        <taxon>Sporothrix</taxon>
    </lineage>
</organism>
<protein>
    <recommendedName>
        <fullName evidence="4">Zn(2)-C6 fungal-type domain-containing protein</fullName>
    </recommendedName>
</protein>
<evidence type="ECO:0000259" key="4">
    <source>
        <dbReference type="PROSITE" id="PS50048"/>
    </source>
</evidence>
<comment type="caution">
    <text evidence="5">The sequence shown here is derived from an EMBL/GenBank/DDBJ whole genome shotgun (WGS) entry which is preliminary data.</text>
</comment>
<dbReference type="PANTHER" id="PTHR31668">
    <property type="entry name" value="GLUCOSE TRANSPORT TRANSCRIPTION REGULATOR RGT1-RELATED-RELATED"/>
    <property type="match status" value="1"/>
</dbReference>
<feature type="domain" description="Zn(2)-C6 fungal-type" evidence="4">
    <location>
        <begin position="23"/>
        <end position="61"/>
    </location>
</feature>
<evidence type="ECO:0000313" key="5">
    <source>
        <dbReference type="EMBL" id="KAL1887610.1"/>
    </source>
</evidence>
<dbReference type="EMBL" id="JAWCUI010000114">
    <property type="protein sequence ID" value="KAL1887610.1"/>
    <property type="molecule type" value="Genomic_DNA"/>
</dbReference>
<dbReference type="InterPro" id="IPR007219">
    <property type="entry name" value="XnlR_reg_dom"/>
</dbReference>
<dbReference type="CDD" id="cd12148">
    <property type="entry name" value="fungal_TF_MHR"/>
    <property type="match status" value="1"/>
</dbReference>
<dbReference type="InterPro" id="IPR001138">
    <property type="entry name" value="Zn2Cys6_DnaBD"/>
</dbReference>
<proteinExistence type="predicted"/>
<dbReference type="PANTHER" id="PTHR31668:SF4">
    <property type="entry name" value="TRANSCRIPTIONAL ACTIVATOR PROTEIN DAL81"/>
    <property type="match status" value="1"/>
</dbReference>
<dbReference type="PROSITE" id="PS50048">
    <property type="entry name" value="ZN2_CY6_FUNGAL_2"/>
    <property type="match status" value="1"/>
</dbReference>
<evidence type="ECO:0000256" key="2">
    <source>
        <dbReference type="ARBA" id="ARBA00023242"/>
    </source>
</evidence>
<feature type="region of interest" description="Disordered" evidence="3">
    <location>
        <begin position="156"/>
        <end position="190"/>
    </location>
</feature>
<feature type="region of interest" description="Disordered" evidence="3">
    <location>
        <begin position="63"/>
        <end position="131"/>
    </location>
</feature>
<feature type="region of interest" description="Disordered" evidence="3">
    <location>
        <begin position="1"/>
        <end position="20"/>
    </location>
</feature>
<dbReference type="InterPro" id="IPR050797">
    <property type="entry name" value="Carb_Metab_Trans_Reg"/>
</dbReference>
<keyword evidence="1" id="KW-0479">Metal-binding</keyword>
<reference evidence="5 6" key="1">
    <citation type="journal article" date="2024" name="IMA Fungus">
        <title>IMA Genome - F19 : A genome assembly and annotation guide to empower mycologists, including annotated draft genome sequences of Ceratocystis pirilliformis, Diaporthe australafricana, Fusarium ophioides, Paecilomyces lecythidis, and Sporothrix stenoceras.</title>
        <authorList>
            <person name="Aylward J."/>
            <person name="Wilson A.M."/>
            <person name="Visagie C.M."/>
            <person name="Spraker J."/>
            <person name="Barnes I."/>
            <person name="Buitendag C."/>
            <person name="Ceriani C."/>
            <person name="Del Mar Angel L."/>
            <person name="du Plessis D."/>
            <person name="Fuchs T."/>
            <person name="Gasser K."/>
            <person name="Kramer D."/>
            <person name="Li W."/>
            <person name="Munsamy K."/>
            <person name="Piso A."/>
            <person name="Price J.L."/>
            <person name="Sonnekus B."/>
            <person name="Thomas C."/>
            <person name="van der Nest A."/>
            <person name="van Dijk A."/>
            <person name="van Heerden A."/>
            <person name="van Vuuren N."/>
            <person name="Yilmaz N."/>
            <person name="Duong T.A."/>
            <person name="van der Merwe N.A."/>
            <person name="Wingfield M.J."/>
            <person name="Wingfield B.D."/>
        </authorList>
    </citation>
    <scope>NUCLEOTIDE SEQUENCE [LARGE SCALE GENOMIC DNA]</scope>
    <source>
        <strain evidence="5 6">CMW 5346</strain>
    </source>
</reference>
<sequence length="596" mass="66225">MDTLNRPPDTETGRTYRSKKQRPCDICRVRRVQCKSLRQLDGSRDTSLCQMCVRLGLNCTFEQGPPRKRCRDTSDRPTTEAARPRPTTQATVARPSVSPAVSPGNIQNPLPPHTAGRIGPTSPNNAHLGQDAMSMDLGMDQDHLAMMDWWATMEIPPQATDDTGRGQLNPAPEDHVEGWQFQHPNTNARPDGSLSFPVGLRCAVYALAAPFAFLDDQLSVSRGYREGSTDELWAIAHRSFQRANRLSHLSSLQLCLLLLQQPPQSYVAAEPPSFWALSCTSLAIAESLGLGLDPDGWRLPRSEVILRRRLWWLTHTTHIWNAIVFGRPSHIHKDDWDVAPLRPDDFEGGDGGCREQVAICIAECELGLIAADVLKAFYTLRGTRGEPPTLSSLLALAQPLRTRIDSWRQTLPLLSKPASDLTDVEFENGVALRLSHLTLELLIFRALLRPLTIQAINAIPPTDSSREPISAIFDNGYNCAKAVAGMVSSLQAKHFANFWPLYVRHQLCYVAPFLLMNLAQSPTEAMATRYLALLDQWRRTLRIVARAWPLARLAAMRLDAITWKGISTVIHGAGPDSPAMSLVRQQGGDVDMRQET</sequence>
<evidence type="ECO:0000256" key="3">
    <source>
        <dbReference type="SAM" id="MobiDB-lite"/>
    </source>
</evidence>
<gene>
    <name evidence="5" type="ORF">Sste5346_010111</name>
</gene>
<dbReference type="CDD" id="cd00067">
    <property type="entry name" value="GAL4"/>
    <property type="match status" value="1"/>
</dbReference>
<name>A0ABR3YI05_9PEZI</name>
<keyword evidence="2" id="KW-0539">Nucleus</keyword>
<dbReference type="InterPro" id="IPR036864">
    <property type="entry name" value="Zn2-C6_fun-type_DNA-bd_sf"/>
</dbReference>
<keyword evidence="6" id="KW-1185">Reference proteome</keyword>
<feature type="compositionally biased region" description="Low complexity" evidence="3">
    <location>
        <begin position="79"/>
        <end position="95"/>
    </location>
</feature>
<accession>A0ABR3YI05</accession>
<dbReference type="SUPFAM" id="SSF57701">
    <property type="entry name" value="Zn2/Cys6 DNA-binding domain"/>
    <property type="match status" value="1"/>
</dbReference>
<dbReference type="Proteomes" id="UP001583186">
    <property type="component" value="Unassembled WGS sequence"/>
</dbReference>
<evidence type="ECO:0000313" key="6">
    <source>
        <dbReference type="Proteomes" id="UP001583186"/>
    </source>
</evidence>
<evidence type="ECO:0000256" key="1">
    <source>
        <dbReference type="ARBA" id="ARBA00022723"/>
    </source>
</evidence>
<dbReference type="SMART" id="SM00906">
    <property type="entry name" value="Fungal_trans"/>
    <property type="match status" value="1"/>
</dbReference>
<feature type="region of interest" description="Disordered" evidence="3">
    <location>
        <begin position="577"/>
        <end position="596"/>
    </location>
</feature>